<sequence>MERLFQKAVMMSFFMKCVLCFIILSNGDHSKVVFGLDFYCLHKKEVNVTLSTLNLFSANIITKREKEDTYRNNEHCTWIVDSGSFNKRIKVDVLSSFLQWAPTNAICNSYDYMEIYDGRSEVNRLLVSWCNKESEPTMVISSGRFLFIRFKTNSQNPYSFLGIELQLSSFEFCPRGWIATSNNCYYHSGSVLGTWTRARKQCNLAQANLPVFYDMPLAWDEFTNYIMAQFPQNSQSWIGLYDEGDGVHKWLDGIIPQENKFNPSWLTEYGADCVTVEKEQPKPWEEGPANDIWWWRQRPCDNEKQYVCVMEKSCPMWIHSPSTTIPSTTDKIIENTYLQHCKDVCEYTREFTCKSLHFTHSGVNKGHCELSRKNSDFHVRTLDPTKPIDLYEHKKCVTEPLLQTGKETELVEGSIPSWGWGLIYTAVGLGALVCLICIPACTCVACNRSRKKHNTENSSSSPNYEPRPRQSEMHTVTNVMRSGTYEQRESTEEDGFGTYERVGNAGSTDPPSGRRPHRPTYPPSHRHVNERTHRNQNLSPRNGGIADPPVERRTPRPANPQSQPHVNDIAHENADPPPSYEEYISTYI</sequence>
<dbReference type="InterPro" id="IPR035914">
    <property type="entry name" value="Sperma_CUB_dom_sf"/>
</dbReference>
<dbReference type="InterPro" id="IPR016187">
    <property type="entry name" value="CTDL_fold"/>
</dbReference>
<dbReference type="PANTHER" id="PTHR24652:SF67">
    <property type="entry name" value="LOW-DENSITY LIPOPROTEIN RECEPTOR CLASS A DOMAIN-CONTAINING PROTEIN 2"/>
    <property type="match status" value="1"/>
</dbReference>
<dbReference type="PROSITE" id="PS50948">
    <property type="entry name" value="PAN"/>
    <property type="match status" value="1"/>
</dbReference>
<dbReference type="InterPro" id="IPR042333">
    <property type="entry name" value="LRAD2/Mig-13-like"/>
</dbReference>
<evidence type="ECO:0000256" key="4">
    <source>
        <dbReference type="SAM" id="Phobius"/>
    </source>
</evidence>
<reference evidence="6" key="1">
    <citation type="submission" date="2022-03" db="EMBL/GenBank/DDBJ databases">
        <authorList>
            <person name="Martin C."/>
        </authorList>
    </citation>
    <scope>NUCLEOTIDE SEQUENCE</scope>
</reference>
<feature type="transmembrane region" description="Helical" evidence="4">
    <location>
        <begin position="418"/>
        <end position="445"/>
    </location>
</feature>
<dbReference type="PROSITE" id="PS50041">
    <property type="entry name" value="C_TYPE_LECTIN_2"/>
    <property type="match status" value="1"/>
</dbReference>
<dbReference type="InterPro" id="IPR000859">
    <property type="entry name" value="CUB_dom"/>
</dbReference>
<proteinExistence type="predicted"/>
<feature type="signal peptide" evidence="5">
    <location>
        <begin position="1"/>
        <end position="20"/>
    </location>
</feature>
<dbReference type="EMBL" id="CAIIXF020000003">
    <property type="protein sequence ID" value="CAH1780070.1"/>
    <property type="molecule type" value="Genomic_DNA"/>
</dbReference>
<feature type="compositionally biased region" description="Polar residues" evidence="3">
    <location>
        <begin position="473"/>
        <end position="485"/>
    </location>
</feature>
<dbReference type="SUPFAM" id="SSF56436">
    <property type="entry name" value="C-type lectin-like"/>
    <property type="match status" value="1"/>
</dbReference>
<keyword evidence="4" id="KW-1133">Transmembrane helix</keyword>
<protein>
    <submittedName>
        <fullName evidence="6">Uncharacterized protein</fullName>
    </submittedName>
</protein>
<feature type="compositionally biased region" description="Basic residues" evidence="3">
    <location>
        <begin position="514"/>
        <end position="526"/>
    </location>
</feature>
<evidence type="ECO:0000256" key="3">
    <source>
        <dbReference type="SAM" id="MobiDB-lite"/>
    </source>
</evidence>
<dbReference type="AlphaFoldDB" id="A0A8J1UNQ2"/>
<dbReference type="Gene3D" id="3.10.100.10">
    <property type="entry name" value="Mannose-Binding Protein A, subunit A"/>
    <property type="match status" value="1"/>
</dbReference>
<dbReference type="SMART" id="SM00473">
    <property type="entry name" value="PAN_AP"/>
    <property type="match status" value="1"/>
</dbReference>
<keyword evidence="4" id="KW-0812">Transmembrane</keyword>
<comment type="caution">
    <text evidence="6">The sequence shown here is derived from an EMBL/GenBank/DDBJ whole genome shotgun (WGS) entry which is preliminary data.</text>
</comment>
<dbReference type="SUPFAM" id="SSF57414">
    <property type="entry name" value="Hairpin loop containing domain-like"/>
    <property type="match status" value="1"/>
</dbReference>
<keyword evidence="1" id="KW-1015">Disulfide bond</keyword>
<dbReference type="OrthoDB" id="6133475at2759"/>
<evidence type="ECO:0000256" key="1">
    <source>
        <dbReference type="ARBA" id="ARBA00023157"/>
    </source>
</evidence>
<keyword evidence="7" id="KW-1185">Reference proteome</keyword>
<evidence type="ECO:0000313" key="6">
    <source>
        <dbReference type="EMBL" id="CAH1780070.1"/>
    </source>
</evidence>
<dbReference type="CDD" id="cd00041">
    <property type="entry name" value="CUB"/>
    <property type="match status" value="1"/>
</dbReference>
<dbReference type="InterPro" id="IPR001304">
    <property type="entry name" value="C-type_lectin-like"/>
</dbReference>
<evidence type="ECO:0000256" key="2">
    <source>
        <dbReference type="PROSITE-ProRule" id="PRU00059"/>
    </source>
</evidence>
<dbReference type="Pfam" id="PF00431">
    <property type="entry name" value="CUB"/>
    <property type="match status" value="1"/>
</dbReference>
<dbReference type="InterPro" id="IPR003609">
    <property type="entry name" value="Pan_app"/>
</dbReference>
<evidence type="ECO:0000313" key="7">
    <source>
        <dbReference type="Proteomes" id="UP000749559"/>
    </source>
</evidence>
<keyword evidence="5" id="KW-0732">Signal</keyword>
<dbReference type="SMART" id="SM00034">
    <property type="entry name" value="CLECT"/>
    <property type="match status" value="1"/>
</dbReference>
<feature type="region of interest" description="Disordered" evidence="3">
    <location>
        <begin position="452"/>
        <end position="588"/>
    </location>
</feature>
<dbReference type="PROSITE" id="PS01180">
    <property type="entry name" value="CUB"/>
    <property type="match status" value="1"/>
</dbReference>
<accession>A0A8J1UNQ2</accession>
<dbReference type="Gene3D" id="2.60.120.290">
    <property type="entry name" value="Spermadhesin, CUB domain"/>
    <property type="match status" value="1"/>
</dbReference>
<dbReference type="InterPro" id="IPR016186">
    <property type="entry name" value="C-type_lectin-like/link_sf"/>
</dbReference>
<evidence type="ECO:0000256" key="5">
    <source>
        <dbReference type="SAM" id="SignalP"/>
    </source>
</evidence>
<dbReference type="Proteomes" id="UP000749559">
    <property type="component" value="Unassembled WGS sequence"/>
</dbReference>
<organism evidence="6 7">
    <name type="scientific">Owenia fusiformis</name>
    <name type="common">Polychaete worm</name>
    <dbReference type="NCBI Taxonomy" id="6347"/>
    <lineage>
        <taxon>Eukaryota</taxon>
        <taxon>Metazoa</taxon>
        <taxon>Spiralia</taxon>
        <taxon>Lophotrochozoa</taxon>
        <taxon>Annelida</taxon>
        <taxon>Polychaeta</taxon>
        <taxon>Sedentaria</taxon>
        <taxon>Canalipalpata</taxon>
        <taxon>Sabellida</taxon>
        <taxon>Oweniida</taxon>
        <taxon>Oweniidae</taxon>
        <taxon>Owenia</taxon>
    </lineage>
</organism>
<name>A0A8J1UNQ2_OWEFU</name>
<dbReference type="PANTHER" id="PTHR24652">
    <property type="entry name" value="LOW-DENSITY LIPOPROTEIN RECEPTOR CLASS A DOMAIN-CONTAINING PROTEIN 2"/>
    <property type="match status" value="1"/>
</dbReference>
<gene>
    <name evidence="6" type="ORF">OFUS_LOCUS6814</name>
</gene>
<dbReference type="Gene3D" id="3.50.4.10">
    <property type="entry name" value="Hepatocyte Growth Factor"/>
    <property type="match status" value="1"/>
</dbReference>
<dbReference type="Pfam" id="PF00059">
    <property type="entry name" value="Lectin_C"/>
    <property type="match status" value="1"/>
</dbReference>
<feature type="chain" id="PRO_5043916159" evidence="5">
    <location>
        <begin position="21"/>
        <end position="588"/>
    </location>
</feature>
<dbReference type="SUPFAM" id="SSF49854">
    <property type="entry name" value="Spermadhesin, CUB domain"/>
    <property type="match status" value="1"/>
</dbReference>
<comment type="caution">
    <text evidence="2">Lacks conserved residue(s) required for the propagation of feature annotation.</text>
</comment>
<keyword evidence="4" id="KW-0472">Membrane</keyword>